<evidence type="ECO:0000313" key="2">
    <source>
        <dbReference type="EMBL" id="VEL22291.1"/>
    </source>
</evidence>
<comment type="caution">
    <text evidence="2">The sequence shown here is derived from an EMBL/GenBank/DDBJ whole genome shotgun (WGS) entry which is preliminary data.</text>
</comment>
<dbReference type="Proteomes" id="UP000784294">
    <property type="component" value="Unassembled WGS sequence"/>
</dbReference>
<sequence>MTHPKFKKPSPAETKPKPSRAVPAKDQHIDWSLREMAHIFHVRTTQI</sequence>
<reference evidence="2" key="1">
    <citation type="submission" date="2018-11" db="EMBL/GenBank/DDBJ databases">
        <authorList>
            <consortium name="Pathogen Informatics"/>
        </authorList>
    </citation>
    <scope>NUCLEOTIDE SEQUENCE</scope>
</reference>
<gene>
    <name evidence="2" type="ORF">PXEA_LOCUS15731</name>
</gene>
<proteinExistence type="predicted"/>
<dbReference type="EMBL" id="CAAALY010055620">
    <property type="protein sequence ID" value="VEL22291.1"/>
    <property type="molecule type" value="Genomic_DNA"/>
</dbReference>
<feature type="region of interest" description="Disordered" evidence="1">
    <location>
        <begin position="1"/>
        <end position="28"/>
    </location>
</feature>
<dbReference type="AlphaFoldDB" id="A0A3S5AF11"/>
<accession>A0A3S5AF11</accession>
<protein>
    <submittedName>
        <fullName evidence="2">Uncharacterized protein</fullName>
    </submittedName>
</protein>
<name>A0A3S5AF11_9PLAT</name>
<organism evidence="2 3">
    <name type="scientific">Protopolystoma xenopodis</name>
    <dbReference type="NCBI Taxonomy" id="117903"/>
    <lineage>
        <taxon>Eukaryota</taxon>
        <taxon>Metazoa</taxon>
        <taxon>Spiralia</taxon>
        <taxon>Lophotrochozoa</taxon>
        <taxon>Platyhelminthes</taxon>
        <taxon>Monogenea</taxon>
        <taxon>Polyopisthocotylea</taxon>
        <taxon>Polystomatidea</taxon>
        <taxon>Polystomatidae</taxon>
        <taxon>Protopolystoma</taxon>
    </lineage>
</organism>
<keyword evidence="3" id="KW-1185">Reference proteome</keyword>
<evidence type="ECO:0000313" key="3">
    <source>
        <dbReference type="Proteomes" id="UP000784294"/>
    </source>
</evidence>
<evidence type="ECO:0000256" key="1">
    <source>
        <dbReference type="SAM" id="MobiDB-lite"/>
    </source>
</evidence>